<name>A0AAV9ZPZ4_9AGAR</name>
<gene>
    <name evidence="2" type="ORF">R3P38DRAFT_3228769</name>
</gene>
<accession>A0AAV9ZPZ4</accession>
<evidence type="ECO:0000313" key="2">
    <source>
        <dbReference type="EMBL" id="KAK6988487.1"/>
    </source>
</evidence>
<keyword evidence="1" id="KW-0175">Coiled coil</keyword>
<protein>
    <submittedName>
        <fullName evidence="2">Uncharacterized protein</fullName>
    </submittedName>
</protein>
<evidence type="ECO:0000313" key="3">
    <source>
        <dbReference type="Proteomes" id="UP001362999"/>
    </source>
</evidence>
<comment type="caution">
    <text evidence="2">The sequence shown here is derived from an EMBL/GenBank/DDBJ whole genome shotgun (WGS) entry which is preliminary data.</text>
</comment>
<proteinExistence type="predicted"/>
<dbReference type="EMBL" id="JAWWNJ010000122">
    <property type="protein sequence ID" value="KAK6988487.1"/>
    <property type="molecule type" value="Genomic_DNA"/>
</dbReference>
<sequence length="210" mass="23141">MEASALEFRFNNADNFFFSKRDIHVALGILSEKSVRIHFTLAELASRDSTIAQYSSDLDSALSELIAERDTLNKSNKRIKRLVNDKKKFATQTRAHIAANSTLQSSLKADIRSLSLAISSLTTENQQLKTSLSQLQETKAAQAKKLMAKRKAWKMQAQRAQGSLADIRNEFNSDVECQGRLNVLNVNSEAGAANLGSWLSGAYSVVGFLG</sequence>
<evidence type="ECO:0000256" key="1">
    <source>
        <dbReference type="SAM" id="Coils"/>
    </source>
</evidence>
<dbReference type="AlphaFoldDB" id="A0AAV9ZPZ4"/>
<keyword evidence="3" id="KW-1185">Reference proteome</keyword>
<reference evidence="2 3" key="1">
    <citation type="journal article" date="2024" name="J Genomics">
        <title>Draft genome sequencing and assembly of Favolaschia claudopus CIRM-BRFM 2984 isolated from oak limbs.</title>
        <authorList>
            <person name="Navarro D."/>
            <person name="Drula E."/>
            <person name="Chaduli D."/>
            <person name="Cazenave R."/>
            <person name="Ahrendt S."/>
            <person name="Wang J."/>
            <person name="Lipzen A."/>
            <person name="Daum C."/>
            <person name="Barry K."/>
            <person name="Grigoriev I.V."/>
            <person name="Favel A."/>
            <person name="Rosso M.N."/>
            <person name="Martin F."/>
        </authorList>
    </citation>
    <scope>NUCLEOTIDE SEQUENCE [LARGE SCALE GENOMIC DNA]</scope>
    <source>
        <strain evidence="2 3">CIRM-BRFM 2984</strain>
    </source>
</reference>
<feature type="coiled-coil region" evidence="1">
    <location>
        <begin position="118"/>
        <end position="145"/>
    </location>
</feature>
<dbReference type="Proteomes" id="UP001362999">
    <property type="component" value="Unassembled WGS sequence"/>
</dbReference>
<organism evidence="2 3">
    <name type="scientific">Favolaschia claudopus</name>
    <dbReference type="NCBI Taxonomy" id="2862362"/>
    <lineage>
        <taxon>Eukaryota</taxon>
        <taxon>Fungi</taxon>
        <taxon>Dikarya</taxon>
        <taxon>Basidiomycota</taxon>
        <taxon>Agaricomycotina</taxon>
        <taxon>Agaricomycetes</taxon>
        <taxon>Agaricomycetidae</taxon>
        <taxon>Agaricales</taxon>
        <taxon>Marasmiineae</taxon>
        <taxon>Mycenaceae</taxon>
        <taxon>Favolaschia</taxon>
    </lineage>
</organism>